<dbReference type="GO" id="GO:0051539">
    <property type="term" value="F:4 iron, 4 sulfur cluster binding"/>
    <property type="evidence" value="ECO:0007669"/>
    <property type="project" value="UniProtKB-KW"/>
</dbReference>
<accession>A0A0P9D8T2</accession>
<comment type="subcellular location">
    <subcellularLocation>
        <location evidence="2">Cell envelope</location>
    </subcellularLocation>
</comment>
<comment type="cofactor">
    <cofactor evidence="1">
        <name>[4Fe-4S] cluster</name>
        <dbReference type="ChEBI" id="CHEBI:49883"/>
    </cofactor>
</comment>
<comment type="similarity">
    <text evidence="3">Belongs to the prokaryotic molybdopterin-containing oxidoreductase family.</text>
</comment>
<organism evidence="8 9">
    <name type="scientific">Kouleothrix aurantiaca</name>
    <dbReference type="NCBI Taxonomy" id="186479"/>
    <lineage>
        <taxon>Bacteria</taxon>
        <taxon>Bacillati</taxon>
        <taxon>Chloroflexota</taxon>
        <taxon>Chloroflexia</taxon>
        <taxon>Chloroflexales</taxon>
        <taxon>Roseiflexineae</taxon>
        <taxon>Roseiflexaceae</taxon>
        <taxon>Kouleothrix</taxon>
    </lineage>
</organism>
<protein>
    <recommendedName>
        <fullName evidence="7">Molybdopterin oxidoreductase domain-containing protein</fullName>
    </recommendedName>
</protein>
<comment type="caution">
    <text evidence="8">The sequence shown here is derived from an EMBL/GenBank/DDBJ whole genome shotgun (WGS) entry which is preliminary data.</text>
</comment>
<sequence>MDLQHSDAIMIMGSNMAECHPVAFRWPMKAKARGAKLIHVDPRFTRTSAMANTYAPLRAGTDIVFLGALVNYIINSKRWNEEPFFKEYVTSYTNAPTLINPEYKGPEDLEGLFSGWDAKTQKYTTKTWAYQTEMAANEQPGNQPTQGQTPGGQPSQGQPTQQAGTPSTQPNQPGDDAQSFGARVGKLVGPPPTQDRTLQDPQTVFQIMKRHYA</sequence>
<dbReference type="SUPFAM" id="SSF53706">
    <property type="entry name" value="Formate dehydrogenase/DMSO reductase, domains 1-3"/>
    <property type="match status" value="1"/>
</dbReference>
<dbReference type="GO" id="GO:0016491">
    <property type="term" value="F:oxidoreductase activity"/>
    <property type="evidence" value="ECO:0007669"/>
    <property type="project" value="UniProtKB-KW"/>
</dbReference>
<evidence type="ECO:0000256" key="1">
    <source>
        <dbReference type="ARBA" id="ARBA00001966"/>
    </source>
</evidence>
<dbReference type="GO" id="GO:0030313">
    <property type="term" value="C:cell envelope"/>
    <property type="evidence" value="ECO:0007669"/>
    <property type="project" value="UniProtKB-SubCell"/>
</dbReference>
<feature type="domain" description="Molybdopterin oxidoreductase" evidence="7">
    <location>
        <begin position="2"/>
        <end position="77"/>
    </location>
</feature>
<evidence type="ECO:0000256" key="3">
    <source>
        <dbReference type="ARBA" id="ARBA00010312"/>
    </source>
</evidence>
<feature type="compositionally biased region" description="Low complexity" evidence="6">
    <location>
        <begin position="139"/>
        <end position="170"/>
    </location>
</feature>
<dbReference type="GO" id="GO:0030151">
    <property type="term" value="F:molybdenum ion binding"/>
    <property type="evidence" value="ECO:0007669"/>
    <property type="project" value="TreeGrafter"/>
</dbReference>
<evidence type="ECO:0000256" key="2">
    <source>
        <dbReference type="ARBA" id="ARBA00004196"/>
    </source>
</evidence>
<dbReference type="Gene3D" id="3.40.228.10">
    <property type="entry name" value="Dimethylsulfoxide Reductase, domain 2"/>
    <property type="match status" value="1"/>
</dbReference>
<evidence type="ECO:0000259" key="7">
    <source>
        <dbReference type="Pfam" id="PF00384"/>
    </source>
</evidence>
<evidence type="ECO:0000256" key="5">
    <source>
        <dbReference type="ARBA" id="ARBA00023002"/>
    </source>
</evidence>
<dbReference type="PANTHER" id="PTHR43598">
    <property type="entry name" value="TUNGSTEN-CONTAINING FORMYLMETHANOFURAN DEHYDROGENASE 2 SUBUNIT B"/>
    <property type="match status" value="1"/>
</dbReference>
<dbReference type="GO" id="GO:0009055">
    <property type="term" value="F:electron transfer activity"/>
    <property type="evidence" value="ECO:0007669"/>
    <property type="project" value="TreeGrafter"/>
</dbReference>
<dbReference type="AlphaFoldDB" id="A0A0P9D8T2"/>
<dbReference type="Proteomes" id="UP000050509">
    <property type="component" value="Unassembled WGS sequence"/>
</dbReference>
<dbReference type="Pfam" id="PF00384">
    <property type="entry name" value="Molybdopterin"/>
    <property type="match status" value="1"/>
</dbReference>
<feature type="non-terminal residue" evidence="8">
    <location>
        <position position="213"/>
    </location>
</feature>
<dbReference type="EMBL" id="LJCR01002307">
    <property type="protein sequence ID" value="KPV48920.1"/>
    <property type="molecule type" value="Genomic_DNA"/>
</dbReference>
<feature type="region of interest" description="Disordered" evidence="6">
    <location>
        <begin position="138"/>
        <end position="204"/>
    </location>
</feature>
<gene>
    <name evidence="8" type="ORF">SE17_35475</name>
</gene>
<keyword evidence="4" id="KW-0004">4Fe-4S</keyword>
<dbReference type="InterPro" id="IPR006656">
    <property type="entry name" value="Mopterin_OxRdtase"/>
</dbReference>
<dbReference type="GO" id="GO:0009061">
    <property type="term" value="P:anaerobic respiration"/>
    <property type="evidence" value="ECO:0007669"/>
    <property type="project" value="TreeGrafter"/>
</dbReference>
<keyword evidence="4" id="KW-0408">Iron</keyword>
<reference evidence="8 9" key="1">
    <citation type="submission" date="2015-09" db="EMBL/GenBank/DDBJ databases">
        <title>Draft genome sequence of Kouleothrix aurantiaca JCM 19913.</title>
        <authorList>
            <person name="Hemp J."/>
        </authorList>
    </citation>
    <scope>NUCLEOTIDE SEQUENCE [LARGE SCALE GENOMIC DNA]</scope>
    <source>
        <strain evidence="8 9">COM-B</strain>
    </source>
</reference>
<keyword evidence="9" id="KW-1185">Reference proteome</keyword>
<keyword evidence="4" id="KW-0479">Metal-binding</keyword>
<keyword evidence="4" id="KW-0411">Iron-sulfur</keyword>
<proteinExistence type="inferred from homology"/>
<evidence type="ECO:0000256" key="4">
    <source>
        <dbReference type="ARBA" id="ARBA00022485"/>
    </source>
</evidence>
<evidence type="ECO:0000313" key="9">
    <source>
        <dbReference type="Proteomes" id="UP000050509"/>
    </source>
</evidence>
<name>A0A0P9D8T2_9CHLR</name>
<keyword evidence="5" id="KW-0560">Oxidoreductase</keyword>
<feature type="compositionally biased region" description="Polar residues" evidence="6">
    <location>
        <begin position="194"/>
        <end position="204"/>
    </location>
</feature>
<evidence type="ECO:0000313" key="8">
    <source>
        <dbReference type="EMBL" id="KPV48920.1"/>
    </source>
</evidence>
<evidence type="ECO:0000256" key="6">
    <source>
        <dbReference type="SAM" id="MobiDB-lite"/>
    </source>
</evidence>
<dbReference type="PANTHER" id="PTHR43598:SF1">
    <property type="entry name" value="FORMATE DEHYDROGENASE-O MAJOR SUBUNIT"/>
    <property type="match status" value="1"/>
</dbReference>